<dbReference type="GeneID" id="28900436"/>
<gene>
    <name evidence="3" type="ORF">L228DRAFT_269647</name>
</gene>
<feature type="compositionally biased region" description="Basic and acidic residues" evidence="1">
    <location>
        <begin position="540"/>
        <end position="551"/>
    </location>
</feature>
<feature type="region of interest" description="Disordered" evidence="1">
    <location>
        <begin position="383"/>
        <end position="640"/>
    </location>
</feature>
<organism evidence="3 4">
    <name type="scientific">Xylona heveae (strain CBS 132557 / TC161)</name>
    <dbReference type="NCBI Taxonomy" id="1328760"/>
    <lineage>
        <taxon>Eukaryota</taxon>
        <taxon>Fungi</taxon>
        <taxon>Dikarya</taxon>
        <taxon>Ascomycota</taxon>
        <taxon>Pezizomycotina</taxon>
        <taxon>Xylonomycetes</taxon>
        <taxon>Xylonales</taxon>
        <taxon>Xylonaceae</taxon>
        <taxon>Xylona</taxon>
    </lineage>
</organism>
<sequence>MSSTLASSTAGPSPASLRSLQLASPEESNGRWPSSQAVKFIRRTSGNSVNSTQYSLDSDSSPHPLRQSVSVDELESTAGLRREGNKPFGNLPSTSERAEEQFSAPPPTDYFAQNEWTPSHAPESQGSSRKRSSATVTLANAAKGRVANGRDSPAPLHGRTNSDDRGNHTALAHVPSPVLPPSGSAEALGRLFRGAQLPSNGRHISSGFSFPAYLGSAYGISRADWALFTSEIRSFNRCTKWDIAFVLSAASMTLGNSAAAVILTALLPALGISLIGGTVVTGGLGLLALLPLAVIPAAVVGDIVRRSAKRRNLKTAREYGAIERVLKEWNDVYFHPKGLSVKIELPKEDVHGMKDMDLLTRKWTKHVRESRILPRLGLGQNFGRAPAVKESTEGSGEQDNGDSNEPSDSLMASTPKQQKETLPLPRQNPAADRTSDVSSNSHDGAPKEAESNAPQSSATDDSTPSRAKSVSNSDTPQAEQKALPRETTPASSLAVDGNASINAVDDAHPSIVPSVSPPLGAHVDAHEDALDQDNTTPRQGHQESPIREKPKAKAKPRNPTKSKSGGKRVLFFRHGFFPKQQRRPSSISSTSFSSSAARHQHSSSTRPFGLRPTGISDNAGSEAASMSASSSSSSRAPAPDLTWSERWRALQARRAARHADKDKRHALRRGRIVLIPIGTPEPAMGAIPQGAIQRDVLRRRKLVRVIGKSRKRGRGKRVSRV</sequence>
<name>A0A165FQK7_XYLHT</name>
<keyword evidence="2" id="KW-0812">Transmembrane</keyword>
<feature type="transmembrane region" description="Helical" evidence="2">
    <location>
        <begin position="279"/>
        <end position="304"/>
    </location>
</feature>
<dbReference type="EMBL" id="KV407461">
    <property type="protein sequence ID" value="KZF21259.1"/>
    <property type="molecule type" value="Genomic_DNA"/>
</dbReference>
<reference evidence="3 4" key="1">
    <citation type="journal article" date="2016" name="Fungal Biol.">
        <title>The genome of Xylona heveae provides a window into fungal endophytism.</title>
        <authorList>
            <person name="Gazis R."/>
            <person name="Kuo A."/>
            <person name="Riley R."/>
            <person name="LaButti K."/>
            <person name="Lipzen A."/>
            <person name="Lin J."/>
            <person name="Amirebrahimi M."/>
            <person name="Hesse C.N."/>
            <person name="Spatafora J.W."/>
            <person name="Henrissat B."/>
            <person name="Hainaut M."/>
            <person name="Grigoriev I.V."/>
            <person name="Hibbett D.S."/>
        </authorList>
    </citation>
    <scope>NUCLEOTIDE SEQUENCE [LARGE SCALE GENOMIC DNA]</scope>
    <source>
        <strain evidence="3 4">TC161</strain>
    </source>
</reference>
<feature type="compositionally biased region" description="Low complexity" evidence="1">
    <location>
        <begin position="619"/>
        <end position="638"/>
    </location>
</feature>
<accession>A0A165FQK7</accession>
<keyword evidence="4" id="KW-1185">Reference proteome</keyword>
<evidence type="ECO:0000313" key="3">
    <source>
        <dbReference type="EMBL" id="KZF21259.1"/>
    </source>
</evidence>
<dbReference type="Proteomes" id="UP000076632">
    <property type="component" value="Unassembled WGS sequence"/>
</dbReference>
<dbReference type="OrthoDB" id="252020at2759"/>
<dbReference type="InParanoid" id="A0A165FQK7"/>
<feature type="compositionally biased region" description="Basic residues" evidence="1">
    <location>
        <begin position="552"/>
        <end position="566"/>
    </location>
</feature>
<dbReference type="AlphaFoldDB" id="A0A165FQK7"/>
<feature type="compositionally biased region" description="Low complexity" evidence="1">
    <location>
        <begin position="585"/>
        <end position="597"/>
    </location>
</feature>
<evidence type="ECO:0000256" key="1">
    <source>
        <dbReference type="SAM" id="MobiDB-lite"/>
    </source>
</evidence>
<feature type="compositionally biased region" description="Polar residues" evidence="1">
    <location>
        <begin position="44"/>
        <end position="61"/>
    </location>
</feature>
<feature type="region of interest" description="Disordered" evidence="1">
    <location>
        <begin position="1"/>
        <end position="180"/>
    </location>
</feature>
<dbReference type="RefSeq" id="XP_018186814.1">
    <property type="nucleotide sequence ID" value="XM_018335299.1"/>
</dbReference>
<protein>
    <submittedName>
        <fullName evidence="3">Uncharacterized protein</fullName>
    </submittedName>
</protein>
<keyword evidence="2" id="KW-0472">Membrane</keyword>
<evidence type="ECO:0000256" key="2">
    <source>
        <dbReference type="SAM" id="Phobius"/>
    </source>
</evidence>
<feature type="compositionally biased region" description="Polar residues" evidence="1">
    <location>
        <begin position="393"/>
        <end position="416"/>
    </location>
</feature>
<keyword evidence="2" id="KW-1133">Transmembrane helix</keyword>
<feature type="compositionally biased region" description="Polar residues" evidence="1">
    <location>
        <begin position="452"/>
        <end position="478"/>
    </location>
</feature>
<feature type="transmembrane region" description="Helical" evidence="2">
    <location>
        <begin position="243"/>
        <end position="267"/>
    </location>
</feature>
<feature type="compositionally biased region" description="Polar residues" evidence="1">
    <location>
        <begin position="1"/>
        <end position="22"/>
    </location>
</feature>
<evidence type="ECO:0000313" key="4">
    <source>
        <dbReference type="Proteomes" id="UP000076632"/>
    </source>
</evidence>
<proteinExistence type="predicted"/>
<feature type="compositionally biased region" description="Polar residues" evidence="1">
    <location>
        <begin position="114"/>
        <end position="138"/>
    </location>
</feature>